<proteinExistence type="predicted"/>
<gene>
    <name evidence="1" type="ORF">M9H77_04448</name>
</gene>
<reference evidence="2" key="1">
    <citation type="journal article" date="2023" name="Nat. Plants">
        <title>Single-cell RNA sequencing provides a high-resolution roadmap for understanding the multicellular compartmentation of specialized metabolism.</title>
        <authorList>
            <person name="Sun S."/>
            <person name="Shen X."/>
            <person name="Li Y."/>
            <person name="Li Y."/>
            <person name="Wang S."/>
            <person name="Li R."/>
            <person name="Zhang H."/>
            <person name="Shen G."/>
            <person name="Guo B."/>
            <person name="Wei J."/>
            <person name="Xu J."/>
            <person name="St-Pierre B."/>
            <person name="Chen S."/>
            <person name="Sun C."/>
        </authorList>
    </citation>
    <scope>NUCLEOTIDE SEQUENCE [LARGE SCALE GENOMIC DNA]</scope>
</reference>
<sequence length="255" mass="27375">MEGFMVFIFFSLMLNFGTPSVYAQMAPIFSPAPAPAPEFVNLTHLLSYAGPFHTFLNYLESTKLLETFQNQANNTEEGITIFVPKDEAFSSLKKPSLSNLTNDQLRSVFLFHGLSHFYTLADFKNLSQISPVTTLAGGQYTLNFTDVSGTVYLNSGWTRTKVSSAVHSTDPVSIFQIDKVLLPEAVFGTDIPPMPAPAPAPDVSPAADAPAVSDDSKSSPTSSPTKSSSFRISSSSLSVLNQLVLAIGGGLILPL</sequence>
<accession>A0ACC0CEA4</accession>
<comment type="caution">
    <text evidence="1">The sequence shown here is derived from an EMBL/GenBank/DDBJ whole genome shotgun (WGS) entry which is preliminary data.</text>
</comment>
<protein>
    <submittedName>
        <fullName evidence="1">Uncharacterized protein</fullName>
    </submittedName>
</protein>
<name>A0ACC0CEA4_CATRO</name>
<evidence type="ECO:0000313" key="1">
    <source>
        <dbReference type="EMBL" id="KAI5683220.1"/>
    </source>
</evidence>
<dbReference type="EMBL" id="CM044701">
    <property type="protein sequence ID" value="KAI5683220.1"/>
    <property type="molecule type" value="Genomic_DNA"/>
</dbReference>
<dbReference type="Proteomes" id="UP001060085">
    <property type="component" value="Linkage Group LG01"/>
</dbReference>
<evidence type="ECO:0000313" key="2">
    <source>
        <dbReference type="Proteomes" id="UP001060085"/>
    </source>
</evidence>
<organism evidence="1 2">
    <name type="scientific">Catharanthus roseus</name>
    <name type="common">Madagascar periwinkle</name>
    <name type="synonym">Vinca rosea</name>
    <dbReference type="NCBI Taxonomy" id="4058"/>
    <lineage>
        <taxon>Eukaryota</taxon>
        <taxon>Viridiplantae</taxon>
        <taxon>Streptophyta</taxon>
        <taxon>Embryophyta</taxon>
        <taxon>Tracheophyta</taxon>
        <taxon>Spermatophyta</taxon>
        <taxon>Magnoliopsida</taxon>
        <taxon>eudicotyledons</taxon>
        <taxon>Gunneridae</taxon>
        <taxon>Pentapetalae</taxon>
        <taxon>asterids</taxon>
        <taxon>lamiids</taxon>
        <taxon>Gentianales</taxon>
        <taxon>Apocynaceae</taxon>
        <taxon>Rauvolfioideae</taxon>
        <taxon>Vinceae</taxon>
        <taxon>Catharanthinae</taxon>
        <taxon>Catharanthus</taxon>
    </lineage>
</organism>
<keyword evidence="2" id="KW-1185">Reference proteome</keyword>